<dbReference type="GO" id="GO:0004674">
    <property type="term" value="F:protein serine/threonine kinase activity"/>
    <property type="evidence" value="ECO:0007669"/>
    <property type="project" value="UniProtKB-KW"/>
</dbReference>
<evidence type="ECO:0000256" key="1">
    <source>
        <dbReference type="ARBA" id="ARBA00012513"/>
    </source>
</evidence>
<dbReference type="PANTHER" id="PTHR44899:SF3">
    <property type="entry name" value="SERINE_THREONINE-PROTEIN KINASE NEK1"/>
    <property type="match status" value="1"/>
</dbReference>
<dbReference type="EMBL" id="FR823385">
    <property type="protein sequence ID" value="CBZ50858.1"/>
    <property type="molecule type" value="Genomic_DNA"/>
</dbReference>
<dbReference type="GeneID" id="13441892"/>
<evidence type="ECO:0000256" key="9">
    <source>
        <dbReference type="SAM" id="MobiDB-lite"/>
    </source>
</evidence>
<evidence type="ECO:0000256" key="3">
    <source>
        <dbReference type="ARBA" id="ARBA00022679"/>
    </source>
</evidence>
<dbReference type="AlphaFoldDB" id="F0VB36"/>
<evidence type="ECO:0000256" key="2">
    <source>
        <dbReference type="ARBA" id="ARBA00022527"/>
    </source>
</evidence>
<keyword evidence="13" id="KW-1185">Reference proteome</keyword>
<dbReference type="InParanoid" id="F0VB36"/>
<keyword evidence="5 11" id="KW-0418">Kinase</keyword>
<gene>
    <name evidence="12" type="ORF">BN1204_039330</name>
    <name evidence="11" type="ORF">NCLIV_039330</name>
</gene>
<reference evidence="12" key="4">
    <citation type="journal article" date="2015" name="PLoS ONE">
        <title>Comprehensive Evaluation of Toxoplasma gondii VEG and Neospora caninum LIV Genomes with Tachyzoite Stage Transcriptome and Proteome Defines Novel Transcript Features.</title>
        <authorList>
            <person name="Ramaprasad A."/>
            <person name="Mourier T."/>
            <person name="Naeem R."/>
            <person name="Malas T.B."/>
            <person name="Moussa E."/>
            <person name="Panigrahi A."/>
            <person name="Vermont S.J."/>
            <person name="Otto T.D."/>
            <person name="Wastling J."/>
            <person name="Pain A."/>
        </authorList>
    </citation>
    <scope>NUCLEOTIDE SEQUENCE</scope>
    <source>
        <strain evidence="12">Liverpool</strain>
    </source>
</reference>
<evidence type="ECO:0000313" key="13">
    <source>
        <dbReference type="Proteomes" id="UP000007494"/>
    </source>
</evidence>
<protein>
    <recommendedName>
        <fullName evidence="1">non-specific serine/threonine protein kinase</fullName>
        <ecNumber evidence="1">2.7.11.1</ecNumber>
    </recommendedName>
</protein>
<dbReference type="InterPro" id="IPR008271">
    <property type="entry name" value="Ser/Thr_kinase_AS"/>
</dbReference>
<dbReference type="EMBL" id="LN714484">
    <property type="protein sequence ID" value="CEL68160.1"/>
    <property type="molecule type" value="Genomic_DNA"/>
</dbReference>
<dbReference type="eggNOG" id="KOG0589">
    <property type="taxonomic scope" value="Eukaryota"/>
</dbReference>
<reference evidence="11" key="1">
    <citation type="submission" date="2011-02" db="EMBL/GenBank/DDBJ databases">
        <authorList>
            <person name="Aslett M."/>
        </authorList>
    </citation>
    <scope>NUCLEOTIDE SEQUENCE</scope>
    <source>
        <strain evidence="11">Liverpool</strain>
    </source>
</reference>
<evidence type="ECO:0000256" key="4">
    <source>
        <dbReference type="ARBA" id="ARBA00022741"/>
    </source>
</evidence>
<feature type="domain" description="Protein kinase" evidence="10">
    <location>
        <begin position="4"/>
        <end position="294"/>
    </location>
</feature>
<dbReference type="SMART" id="SM00220">
    <property type="entry name" value="S_TKc"/>
    <property type="match status" value="1"/>
</dbReference>
<reference evidence="13" key="3">
    <citation type="journal article" date="2012" name="PLoS Pathog.">
        <title>Comparative genomics of the apicomplexan parasites Toxoplasma gondii and Neospora caninum: Coccidia differing in host range and transmission strategy.</title>
        <authorList>
            <person name="Reid A.J."/>
            <person name="Vermont S.J."/>
            <person name="Cotton J.A."/>
            <person name="Harris D."/>
            <person name="Hill-Cawthorne G.A."/>
            <person name="Konen-Waisman S."/>
            <person name="Latham S.M."/>
            <person name="Mourier T."/>
            <person name="Norton R."/>
            <person name="Quail M.A."/>
            <person name="Sanders M."/>
            <person name="Shanmugam D."/>
            <person name="Sohal A."/>
            <person name="Wasmuth J.D."/>
            <person name="Brunk B."/>
            <person name="Grigg M.E."/>
            <person name="Howard J.C."/>
            <person name="Parkinson J."/>
            <person name="Roos D.S."/>
            <person name="Trees A.J."/>
            <person name="Berriman M."/>
            <person name="Pain A."/>
            <person name="Wastling J.M."/>
        </authorList>
    </citation>
    <scope>NUCLEOTIDE SEQUENCE [LARGE SCALE GENOMIC DNA]</scope>
    <source>
        <strain evidence="13">Liverpool</strain>
    </source>
</reference>
<dbReference type="PANTHER" id="PTHR44899">
    <property type="entry name" value="CAMK FAMILY PROTEIN KINASE"/>
    <property type="match status" value="1"/>
</dbReference>
<proteinExistence type="predicted"/>
<dbReference type="InterPro" id="IPR051131">
    <property type="entry name" value="NEK_Ser/Thr_kinase_NIMA"/>
</dbReference>
<dbReference type="InterPro" id="IPR011009">
    <property type="entry name" value="Kinase-like_dom_sf"/>
</dbReference>
<comment type="catalytic activity">
    <reaction evidence="8">
        <text>L-seryl-[protein] + ATP = O-phospho-L-seryl-[protein] + ADP + H(+)</text>
        <dbReference type="Rhea" id="RHEA:17989"/>
        <dbReference type="Rhea" id="RHEA-COMP:9863"/>
        <dbReference type="Rhea" id="RHEA-COMP:11604"/>
        <dbReference type="ChEBI" id="CHEBI:15378"/>
        <dbReference type="ChEBI" id="CHEBI:29999"/>
        <dbReference type="ChEBI" id="CHEBI:30616"/>
        <dbReference type="ChEBI" id="CHEBI:83421"/>
        <dbReference type="ChEBI" id="CHEBI:456216"/>
        <dbReference type="EC" id="2.7.11.1"/>
    </reaction>
</comment>
<feature type="region of interest" description="Disordered" evidence="9">
    <location>
        <begin position="325"/>
        <end position="345"/>
    </location>
</feature>
<accession>F0VB36</accession>
<dbReference type="OMA" id="DVFLCEH"/>
<dbReference type="Gene3D" id="1.10.510.10">
    <property type="entry name" value="Transferase(Phosphotransferase) domain 1"/>
    <property type="match status" value="1"/>
</dbReference>
<dbReference type="PROSITE" id="PS50011">
    <property type="entry name" value="PROTEIN_KINASE_DOM"/>
    <property type="match status" value="1"/>
</dbReference>
<evidence type="ECO:0000313" key="11">
    <source>
        <dbReference type="EMBL" id="CBZ50858.1"/>
    </source>
</evidence>
<evidence type="ECO:0000256" key="6">
    <source>
        <dbReference type="ARBA" id="ARBA00022840"/>
    </source>
</evidence>
<evidence type="ECO:0000256" key="5">
    <source>
        <dbReference type="ARBA" id="ARBA00022777"/>
    </source>
</evidence>
<reference evidence="11" key="2">
    <citation type="submission" date="2011-03" db="EMBL/GenBank/DDBJ databases">
        <title>Comparative genomics and transcriptomics of Neospora caninum and Toxoplasma gondii.</title>
        <authorList>
            <person name="Reid A.J."/>
            <person name="Sohal A."/>
            <person name="Harris D."/>
            <person name="Quail M."/>
            <person name="Sanders M."/>
            <person name="Berriman M."/>
            <person name="Wastling J.M."/>
            <person name="Pain A."/>
        </authorList>
    </citation>
    <scope>NUCLEOTIDE SEQUENCE</scope>
    <source>
        <strain evidence="11">Liverpool</strain>
    </source>
</reference>
<keyword evidence="3" id="KW-0808">Transferase</keyword>
<dbReference type="SUPFAM" id="SSF56112">
    <property type="entry name" value="Protein kinase-like (PK-like)"/>
    <property type="match status" value="1"/>
</dbReference>
<evidence type="ECO:0000256" key="8">
    <source>
        <dbReference type="ARBA" id="ARBA00048679"/>
    </source>
</evidence>
<dbReference type="GO" id="GO:0005524">
    <property type="term" value="F:ATP binding"/>
    <property type="evidence" value="ECO:0007669"/>
    <property type="project" value="UniProtKB-KW"/>
</dbReference>
<dbReference type="VEuPathDB" id="ToxoDB:NCLIV_039330"/>
<name>F0VB36_NEOCL</name>
<dbReference type="InterPro" id="IPR000719">
    <property type="entry name" value="Prot_kinase_dom"/>
</dbReference>
<dbReference type="OrthoDB" id="248923at2759"/>
<keyword evidence="2" id="KW-0723">Serine/threonine-protein kinase</keyword>
<dbReference type="PROSITE" id="PS00108">
    <property type="entry name" value="PROTEIN_KINASE_ST"/>
    <property type="match status" value="1"/>
</dbReference>
<sequence>MERYKKIKRLGAGAQGDCYLVRDKKTGKLYVRKDIKLSLLETKQRQEALKESTILRDVSTHPNVITYFNYQVDKRTQILHTLIEYADGGDLEQQIQLRRNLLDEQLEAGRTENDSSPPGTNDENRSPYAPLFFKEEHVLLVFVQALAGLYHLHSRGILHRDVKSQNIFLSSAGLIKLGDFGIARQLNKENMAETYVGSPCYMSPELYKREPYNYKSDIWALGCVLFELCCLRKPFQGSNIVVLAMQVTQSKPPSHLDTPPGLYPPPLHHLVNRMLQVDPVERPSAAEIMATPYILKSMKKLIKRYPQLHYLQSYLNDLSPSVARELPPSNPPYHGSVDSGPNAASGGVVITARELPQADNREDAVYRSDEPRRPSCIKLEELLNNELIASDT</sequence>
<evidence type="ECO:0000256" key="7">
    <source>
        <dbReference type="ARBA" id="ARBA00047899"/>
    </source>
</evidence>
<organism evidence="11 13">
    <name type="scientific">Neospora caninum (strain Liverpool)</name>
    <dbReference type="NCBI Taxonomy" id="572307"/>
    <lineage>
        <taxon>Eukaryota</taxon>
        <taxon>Sar</taxon>
        <taxon>Alveolata</taxon>
        <taxon>Apicomplexa</taxon>
        <taxon>Conoidasida</taxon>
        <taxon>Coccidia</taxon>
        <taxon>Eucoccidiorida</taxon>
        <taxon>Eimeriorina</taxon>
        <taxon>Sarcocystidae</taxon>
        <taxon>Neospora</taxon>
    </lineage>
</organism>
<dbReference type="CDD" id="cd08215">
    <property type="entry name" value="STKc_Nek"/>
    <property type="match status" value="1"/>
</dbReference>
<dbReference type="Gene3D" id="3.30.200.20">
    <property type="entry name" value="Phosphorylase Kinase, domain 1"/>
    <property type="match status" value="1"/>
</dbReference>
<comment type="catalytic activity">
    <reaction evidence="7">
        <text>L-threonyl-[protein] + ATP = O-phospho-L-threonyl-[protein] + ADP + H(+)</text>
        <dbReference type="Rhea" id="RHEA:46608"/>
        <dbReference type="Rhea" id="RHEA-COMP:11060"/>
        <dbReference type="Rhea" id="RHEA-COMP:11605"/>
        <dbReference type="ChEBI" id="CHEBI:15378"/>
        <dbReference type="ChEBI" id="CHEBI:30013"/>
        <dbReference type="ChEBI" id="CHEBI:30616"/>
        <dbReference type="ChEBI" id="CHEBI:61977"/>
        <dbReference type="ChEBI" id="CHEBI:456216"/>
        <dbReference type="EC" id="2.7.11.1"/>
    </reaction>
</comment>
<evidence type="ECO:0000259" key="10">
    <source>
        <dbReference type="PROSITE" id="PS50011"/>
    </source>
</evidence>
<keyword evidence="4" id="KW-0547">Nucleotide-binding</keyword>
<dbReference type="Pfam" id="PF00069">
    <property type="entry name" value="Pkinase"/>
    <property type="match status" value="1"/>
</dbReference>
<dbReference type="RefSeq" id="XP_003880891.1">
    <property type="nucleotide sequence ID" value="XM_003880842.1"/>
</dbReference>
<dbReference type="EC" id="2.7.11.1" evidence="1"/>
<evidence type="ECO:0000313" key="12">
    <source>
        <dbReference type="EMBL" id="CEL68160.1"/>
    </source>
</evidence>
<dbReference type="Proteomes" id="UP000007494">
    <property type="component" value="Chromosome IX"/>
</dbReference>
<keyword evidence="6" id="KW-0067">ATP-binding</keyword>